<evidence type="ECO:0000313" key="2">
    <source>
        <dbReference type="EMBL" id="KAL2730605.1"/>
    </source>
</evidence>
<gene>
    <name evidence="2" type="ORF">V1477_016416</name>
</gene>
<comment type="caution">
    <text evidence="2">The sequence shown here is derived from an EMBL/GenBank/DDBJ whole genome shotgun (WGS) entry which is preliminary data.</text>
</comment>
<name>A0ABD2BD69_VESMC</name>
<sequence length="96" mass="9351">MPVARRFPPHESAVAVGVIHPFGCTWIRYLAAEVAAAEVAAAAAAAAAATAAAVATATAAATTTATVTGSNVASKSNDTADLSAQPGLTGSGWNEK</sequence>
<feature type="compositionally biased region" description="Polar residues" evidence="1">
    <location>
        <begin position="69"/>
        <end position="96"/>
    </location>
</feature>
<feature type="region of interest" description="Disordered" evidence="1">
    <location>
        <begin position="66"/>
        <end position="96"/>
    </location>
</feature>
<proteinExistence type="predicted"/>
<evidence type="ECO:0000313" key="3">
    <source>
        <dbReference type="Proteomes" id="UP001607303"/>
    </source>
</evidence>
<evidence type="ECO:0000256" key="1">
    <source>
        <dbReference type="SAM" id="MobiDB-lite"/>
    </source>
</evidence>
<dbReference type="EMBL" id="JAYRBN010000091">
    <property type="protein sequence ID" value="KAL2730605.1"/>
    <property type="molecule type" value="Genomic_DNA"/>
</dbReference>
<evidence type="ECO:0008006" key="4">
    <source>
        <dbReference type="Google" id="ProtNLM"/>
    </source>
</evidence>
<dbReference type="Proteomes" id="UP001607303">
    <property type="component" value="Unassembled WGS sequence"/>
</dbReference>
<accession>A0ABD2BD69</accession>
<organism evidence="2 3">
    <name type="scientific">Vespula maculifrons</name>
    <name type="common">Eastern yellow jacket</name>
    <name type="synonym">Wasp</name>
    <dbReference type="NCBI Taxonomy" id="7453"/>
    <lineage>
        <taxon>Eukaryota</taxon>
        <taxon>Metazoa</taxon>
        <taxon>Ecdysozoa</taxon>
        <taxon>Arthropoda</taxon>
        <taxon>Hexapoda</taxon>
        <taxon>Insecta</taxon>
        <taxon>Pterygota</taxon>
        <taxon>Neoptera</taxon>
        <taxon>Endopterygota</taxon>
        <taxon>Hymenoptera</taxon>
        <taxon>Apocrita</taxon>
        <taxon>Aculeata</taxon>
        <taxon>Vespoidea</taxon>
        <taxon>Vespidae</taxon>
        <taxon>Vespinae</taxon>
        <taxon>Vespula</taxon>
    </lineage>
</organism>
<dbReference type="AlphaFoldDB" id="A0ABD2BD69"/>
<keyword evidence="3" id="KW-1185">Reference proteome</keyword>
<reference evidence="2 3" key="1">
    <citation type="journal article" date="2024" name="Ann. Entomol. Soc. Am.">
        <title>Genomic analyses of the southern and eastern yellowjacket wasps (Hymenoptera: Vespidae) reveal evolutionary signatures of social life.</title>
        <authorList>
            <person name="Catto M.A."/>
            <person name="Caine P.B."/>
            <person name="Orr S.E."/>
            <person name="Hunt B.G."/>
            <person name="Goodisman M.A.D."/>
        </authorList>
    </citation>
    <scope>NUCLEOTIDE SEQUENCE [LARGE SCALE GENOMIC DNA]</scope>
    <source>
        <strain evidence="2">232</strain>
        <tissue evidence="2">Head and thorax</tissue>
    </source>
</reference>
<protein>
    <recommendedName>
        <fullName evidence="4">Secreted protein</fullName>
    </recommendedName>
</protein>